<dbReference type="KEGG" id="cgv:CGLAU_01240"/>
<keyword evidence="3" id="KW-1185">Reference proteome</keyword>
<gene>
    <name evidence="2" type="ORF">CGLAU_01240</name>
</gene>
<dbReference type="AlphaFoldDB" id="A0A1Q2HTS6"/>
<proteinExistence type="predicted"/>
<keyword evidence="1" id="KW-0472">Membrane</keyword>
<evidence type="ECO:0008006" key="4">
    <source>
        <dbReference type="Google" id="ProtNLM"/>
    </source>
</evidence>
<protein>
    <recommendedName>
        <fullName evidence="4">Type VII secretion integral membrane protein EccD</fullName>
    </recommendedName>
</protein>
<dbReference type="Gene3D" id="3.10.20.90">
    <property type="entry name" value="Phosphatidylinositol 3-kinase Catalytic Subunit, Chain A, domain 1"/>
    <property type="match status" value="1"/>
</dbReference>
<reference evidence="2 3" key="1">
    <citation type="submission" date="2016-12" db="EMBL/GenBank/DDBJ databases">
        <authorList>
            <person name="Song W.-J."/>
            <person name="Kurnit D.M."/>
        </authorList>
    </citation>
    <scope>NUCLEOTIDE SEQUENCE [LARGE SCALE GENOMIC DNA]</scope>
    <source>
        <strain evidence="2 3">DSM 30827</strain>
    </source>
</reference>
<organism evidence="2 3">
    <name type="scientific">Corynebacterium glaucum</name>
    <dbReference type="NCBI Taxonomy" id="187491"/>
    <lineage>
        <taxon>Bacteria</taxon>
        <taxon>Bacillati</taxon>
        <taxon>Actinomycetota</taxon>
        <taxon>Actinomycetes</taxon>
        <taxon>Mycobacteriales</taxon>
        <taxon>Corynebacteriaceae</taxon>
        <taxon>Corynebacterium</taxon>
    </lineage>
</organism>
<feature type="transmembrane region" description="Helical" evidence="1">
    <location>
        <begin position="375"/>
        <end position="396"/>
    </location>
</feature>
<feature type="transmembrane region" description="Helical" evidence="1">
    <location>
        <begin position="188"/>
        <end position="208"/>
    </location>
</feature>
<dbReference type="EMBL" id="CP019688">
    <property type="protein sequence ID" value="AQQ14239.1"/>
    <property type="molecule type" value="Genomic_DNA"/>
</dbReference>
<evidence type="ECO:0000313" key="3">
    <source>
        <dbReference type="Proteomes" id="UP000217209"/>
    </source>
</evidence>
<dbReference type="InterPro" id="IPR024962">
    <property type="entry name" value="YukD-like"/>
</dbReference>
<dbReference type="OrthoDB" id="4403499at2"/>
<accession>A0A1Q2HTS6</accession>
<feature type="transmembrane region" description="Helical" evidence="1">
    <location>
        <begin position="320"/>
        <end position="340"/>
    </location>
</feature>
<feature type="transmembrane region" description="Helical" evidence="1">
    <location>
        <begin position="458"/>
        <end position="480"/>
    </location>
</feature>
<dbReference type="RefSeq" id="WP_095659116.1">
    <property type="nucleotide sequence ID" value="NZ_BAAAKB010000011.1"/>
</dbReference>
<keyword evidence="1" id="KW-1133">Transmembrane helix</keyword>
<feature type="transmembrane region" description="Helical" evidence="1">
    <location>
        <begin position="419"/>
        <end position="438"/>
    </location>
</feature>
<name>A0A1Q2HTS6_9CORY</name>
<evidence type="ECO:0000256" key="1">
    <source>
        <dbReference type="SAM" id="Phobius"/>
    </source>
</evidence>
<feature type="transmembrane region" description="Helical" evidence="1">
    <location>
        <begin position="161"/>
        <end position="181"/>
    </location>
</feature>
<feature type="transmembrane region" description="Helical" evidence="1">
    <location>
        <begin position="214"/>
        <end position="232"/>
    </location>
</feature>
<feature type="transmembrane region" description="Helical" evidence="1">
    <location>
        <begin position="279"/>
        <end position="299"/>
    </location>
</feature>
<feature type="transmembrane region" description="Helical" evidence="1">
    <location>
        <begin position="130"/>
        <end position="149"/>
    </location>
</feature>
<dbReference type="Proteomes" id="UP000217209">
    <property type="component" value="Chromosome"/>
</dbReference>
<keyword evidence="1" id="KW-0812">Transmembrane</keyword>
<evidence type="ECO:0000313" key="2">
    <source>
        <dbReference type="EMBL" id="AQQ14239.1"/>
    </source>
</evidence>
<sequence>MSDTFVRVSVFYADRQLDVSLPMGRPAVDIVGDVVDLFNHDAASNDSGDPQKAISTTDTHTWVLSTSKVGTIEPHATLAEYGIQDGDRLHLTRREEAAHTPFVDDAIAEVRATIDAAQWGWSGSMRSSSALATFVAGLAAAGAIAAAGIWNATLPLDATQWIQICIVVATAAIGLGMALWRKHEWMRYLGYAVPATTVLLTRVFLAQLPLEQSVPWTVAAVALSTAIAVWAAGRNEPASGTAGITAALGVAAGAALVAGGTMLGANIFAIFAWSAWLPVFLLLAAPTMGLNATGLPALIRQNDTGDPVARETIRVHARRAEAVSRGVAWAAAGLALAAAACLSASPVWQHGLIVLLLTAAVLLRQNGFADARAVGVLSFVGVVSLALVAGSFVRWYRNDWHPLAQPTVWWAPTQSSEPWIWGAAILTLAVALLVMLALQLRERDEVQAARAARVINTVDVLVCLAVIPGILAAQGLYQYYWATT</sequence>
<dbReference type="Pfam" id="PF08817">
    <property type="entry name" value="YukD"/>
    <property type="match status" value="1"/>
</dbReference>
<feature type="transmembrane region" description="Helical" evidence="1">
    <location>
        <begin position="346"/>
        <end position="363"/>
    </location>
</feature>
<feature type="transmembrane region" description="Helical" evidence="1">
    <location>
        <begin position="244"/>
        <end position="273"/>
    </location>
</feature>